<dbReference type="AlphaFoldDB" id="A0A7J0BVN8"/>
<dbReference type="RefSeq" id="WP_174410423.1">
    <property type="nucleotide sequence ID" value="NZ_BLVP01000010.1"/>
</dbReference>
<gene>
    <name evidence="2" type="ORF">DSM19430T_24700</name>
</gene>
<organism evidence="2 3">
    <name type="scientific">Desulfovibrio psychrotolerans</name>
    <dbReference type="NCBI Taxonomy" id="415242"/>
    <lineage>
        <taxon>Bacteria</taxon>
        <taxon>Pseudomonadati</taxon>
        <taxon>Thermodesulfobacteriota</taxon>
        <taxon>Desulfovibrionia</taxon>
        <taxon>Desulfovibrionales</taxon>
        <taxon>Desulfovibrionaceae</taxon>
        <taxon>Desulfovibrio</taxon>
    </lineage>
</organism>
<sequence length="227" mass="24357">MADSDPILATWSFSTDKPHTTIVMPDGCRDLIIRQRPDGTQHVFFSHLMHSPETVSVLPGEMFFGVRLKPGAAIAAHILSKAPTPNSLSTLAALAREAASISSDSTEMLACLAVATSSASAAHALGVSLRTLQRHAVQITGESPDFWRQLARARKAARGILSGHHLQDAVAGCLFSDQAHMTRDLKRWFGFTPGALASGRNNPSHPAWSICETGYDAPLTGEHISIR</sequence>
<dbReference type="Proteomes" id="UP000503820">
    <property type="component" value="Unassembled WGS sequence"/>
</dbReference>
<evidence type="ECO:0000313" key="3">
    <source>
        <dbReference type="Proteomes" id="UP000503820"/>
    </source>
</evidence>
<keyword evidence="3" id="KW-1185">Reference proteome</keyword>
<comment type="caution">
    <text evidence="2">The sequence shown here is derived from an EMBL/GenBank/DDBJ whole genome shotgun (WGS) entry which is preliminary data.</text>
</comment>
<reference evidence="2 3" key="1">
    <citation type="submission" date="2020-05" db="EMBL/GenBank/DDBJ databases">
        <title>Draft genome sequence of Desulfovibrio psychrotolerans JS1T.</title>
        <authorList>
            <person name="Ueno A."/>
            <person name="Tamazawa S."/>
            <person name="Tamamura S."/>
            <person name="Murakami T."/>
            <person name="Kiyama T."/>
            <person name="Inomata H."/>
            <person name="Amano Y."/>
            <person name="Miyakawa K."/>
            <person name="Tamaki H."/>
            <person name="Naganuma T."/>
            <person name="Kaneko K."/>
        </authorList>
    </citation>
    <scope>NUCLEOTIDE SEQUENCE [LARGE SCALE GENOMIC DNA]</scope>
    <source>
        <strain evidence="2 3">JS1</strain>
    </source>
</reference>
<proteinExistence type="predicted"/>
<dbReference type="EMBL" id="BLVP01000010">
    <property type="protein sequence ID" value="GFM37786.1"/>
    <property type="molecule type" value="Genomic_DNA"/>
</dbReference>
<dbReference type="GO" id="GO:0043565">
    <property type="term" value="F:sequence-specific DNA binding"/>
    <property type="evidence" value="ECO:0007669"/>
    <property type="project" value="InterPro"/>
</dbReference>
<dbReference type="GO" id="GO:0003700">
    <property type="term" value="F:DNA-binding transcription factor activity"/>
    <property type="evidence" value="ECO:0007669"/>
    <property type="project" value="InterPro"/>
</dbReference>
<evidence type="ECO:0000313" key="2">
    <source>
        <dbReference type="EMBL" id="GFM37786.1"/>
    </source>
</evidence>
<dbReference type="SMART" id="SM00342">
    <property type="entry name" value="HTH_ARAC"/>
    <property type="match status" value="1"/>
</dbReference>
<evidence type="ECO:0000259" key="1">
    <source>
        <dbReference type="PROSITE" id="PS01124"/>
    </source>
</evidence>
<protein>
    <recommendedName>
        <fullName evidence="1">HTH araC/xylS-type domain-containing protein</fullName>
    </recommendedName>
</protein>
<dbReference type="Pfam" id="PF12833">
    <property type="entry name" value="HTH_18"/>
    <property type="match status" value="1"/>
</dbReference>
<dbReference type="PROSITE" id="PS01124">
    <property type="entry name" value="HTH_ARAC_FAMILY_2"/>
    <property type="match status" value="1"/>
</dbReference>
<accession>A0A7J0BVN8</accession>
<dbReference type="Gene3D" id="1.10.10.60">
    <property type="entry name" value="Homeodomain-like"/>
    <property type="match status" value="1"/>
</dbReference>
<name>A0A7J0BVN8_9BACT</name>
<feature type="domain" description="HTH araC/xylS-type" evidence="1">
    <location>
        <begin position="122"/>
        <end position="199"/>
    </location>
</feature>
<dbReference type="InterPro" id="IPR018060">
    <property type="entry name" value="HTH_AraC"/>
</dbReference>